<dbReference type="Gene3D" id="2.40.50.140">
    <property type="entry name" value="Nucleic acid-binding proteins"/>
    <property type="match status" value="1"/>
</dbReference>
<dbReference type="OrthoDB" id="7902at2157"/>
<dbReference type="Gene3D" id="1.10.150.280">
    <property type="entry name" value="AF1531-like domain"/>
    <property type="match status" value="1"/>
</dbReference>
<evidence type="ECO:0008006" key="3">
    <source>
        <dbReference type="Google" id="ProtNLM"/>
    </source>
</evidence>
<proteinExistence type="predicted"/>
<keyword evidence="2" id="KW-1185">Reference proteome</keyword>
<name>D1YWH5_METPS</name>
<reference evidence="1 2" key="1">
    <citation type="journal article" date="2007" name="Appl. Environ. Microbiol.">
        <title>Isolation of key methanogens for global methane emission from rice paddy fields: a novel isolate affiliated with the clone cluster rice cluster I.</title>
        <authorList>
            <person name="Sakai S."/>
            <person name="Imachi H."/>
            <person name="Sekiguchi Y."/>
            <person name="Ohashi A."/>
            <person name="Harada H."/>
            <person name="Kamagata Y."/>
        </authorList>
    </citation>
    <scope>NUCLEOTIDE SEQUENCE [LARGE SCALE GENOMIC DNA]</scope>
    <source>
        <strain evidence="2">DSM 17711 / JCM 13418 / NBRC 101707 / SANAE</strain>
    </source>
</reference>
<dbReference type="KEGG" id="mpd:MCP_0725"/>
<protein>
    <recommendedName>
        <fullName evidence="3">RNA-binding protein</fullName>
    </recommendedName>
</protein>
<accession>D1YWH5</accession>
<dbReference type="AlphaFoldDB" id="D1YWH5"/>
<dbReference type="PATRIC" id="fig|304371.9.peg.750"/>
<dbReference type="Pfam" id="PF04919">
    <property type="entry name" value="DUF655"/>
    <property type="match status" value="1"/>
</dbReference>
<dbReference type="eggNOG" id="arCOG04130">
    <property type="taxonomic scope" value="Archaea"/>
</dbReference>
<reference evidence="1 2" key="2">
    <citation type="journal article" date="2008" name="Int. J. Syst. Evol. Microbiol.">
        <title>Methanocella paludicola gen. nov., sp. nov., a methane-producing archaeon, the first isolate of the lineage 'Rice Cluster I', and proposal of the new archaeal order Methanocellales ord. nov.</title>
        <authorList>
            <person name="Sakai S."/>
            <person name="Imachi H."/>
            <person name="Hanada S."/>
            <person name="Ohashi A."/>
            <person name="Harada H."/>
            <person name="Kamagata Y."/>
        </authorList>
    </citation>
    <scope>NUCLEOTIDE SEQUENCE [LARGE SCALE GENOMIC DNA]</scope>
    <source>
        <strain evidence="2">DSM 17711 / JCM 13418 / NBRC 101707 / SANAE</strain>
    </source>
</reference>
<dbReference type="InterPro" id="IPR012340">
    <property type="entry name" value="NA-bd_OB-fold"/>
</dbReference>
<evidence type="ECO:0000313" key="2">
    <source>
        <dbReference type="Proteomes" id="UP000001882"/>
    </source>
</evidence>
<evidence type="ECO:0000313" key="1">
    <source>
        <dbReference type="EMBL" id="BAI60797.1"/>
    </source>
</evidence>
<dbReference type="GeneID" id="8680767"/>
<sequence>MPITHTTDIKEQFAYIIDFLPTGHAEDTRPIHLRKPLAQALGAEFFILLELSVKEGARVEIESKVFVGKGERDIVKHVEKRLRYDELTPSAKVELPYMIEKIVKENEAKYVEFFNTAQPITTRLHMLELLPGIGKKMMWAIIDERKKGKFKSFADIETRIKGLHHPDKLIAKRIEQEIQDEQMKYRMYAR</sequence>
<dbReference type="Proteomes" id="UP000001882">
    <property type="component" value="Chromosome"/>
</dbReference>
<organism evidence="1 2">
    <name type="scientific">Methanocella paludicola (strain DSM 17711 / JCM 13418 / NBRC 101707 / SANAE)</name>
    <dbReference type="NCBI Taxonomy" id="304371"/>
    <lineage>
        <taxon>Archaea</taxon>
        <taxon>Methanobacteriati</taxon>
        <taxon>Methanobacteriota</taxon>
        <taxon>Stenosarchaea group</taxon>
        <taxon>Methanomicrobia</taxon>
        <taxon>Methanocellales</taxon>
        <taxon>Methanocellaceae</taxon>
        <taxon>Methanocella</taxon>
    </lineage>
</organism>
<dbReference type="InterPro" id="IPR007003">
    <property type="entry name" value="DUF655"/>
</dbReference>
<reference evidence="2" key="3">
    <citation type="journal article" date="2011" name="PLoS ONE">
        <title>Genome sequence of a mesophilic hydrogenotrophic methanogen Methanocella paludicola, the first cultivated representative of the order Methanocellales.</title>
        <authorList>
            <person name="Sakai S."/>
            <person name="Takaki Y."/>
            <person name="Shimamura S."/>
            <person name="Sekine M."/>
            <person name="Tajima T."/>
            <person name="Kosugi H."/>
            <person name="Ichikawa N."/>
            <person name="Tasumi E."/>
            <person name="Hiraki A.T."/>
            <person name="Shimizu A."/>
            <person name="Kato Y."/>
            <person name="Nishiko R."/>
            <person name="Mori K."/>
            <person name="Fujita N."/>
            <person name="Imachi H."/>
            <person name="Takai K."/>
        </authorList>
    </citation>
    <scope>NUCLEOTIDE SEQUENCE [LARGE SCALE GENOMIC DNA]</scope>
    <source>
        <strain evidence="2">DSM 17711 / JCM 13418 / NBRC 101707 / SANAE</strain>
    </source>
</reference>
<dbReference type="STRING" id="304371.MCP_0725"/>
<dbReference type="PANTHER" id="PTHR40734">
    <property type="entry name" value="TRNA-SPECIFIC ADENOSINE DEAMINASE-RELATED"/>
    <property type="match status" value="1"/>
</dbReference>
<dbReference type="InParanoid" id="D1YWH5"/>
<dbReference type="EMBL" id="AP011532">
    <property type="protein sequence ID" value="BAI60797.1"/>
    <property type="molecule type" value="Genomic_DNA"/>
</dbReference>
<gene>
    <name evidence="1" type="ordered locus">MCP_0725</name>
</gene>
<dbReference type="RefSeq" id="WP_012899477.1">
    <property type="nucleotide sequence ID" value="NC_013665.1"/>
</dbReference>
<dbReference type="PANTHER" id="PTHR40734:SF1">
    <property type="entry name" value="DNA-BINDING PROTEIN"/>
    <property type="match status" value="1"/>
</dbReference>
<dbReference type="FunCoup" id="D1YWH5">
    <property type="interactions" value="5"/>
</dbReference>
<dbReference type="SUPFAM" id="SSF160975">
    <property type="entry name" value="AF1531-like"/>
    <property type="match status" value="1"/>
</dbReference>